<gene>
    <name evidence="1" type="ordered locus">Thexy_1690</name>
</gene>
<dbReference type="KEGG" id="txy:Thexy_1690"/>
<evidence type="ECO:0000313" key="2">
    <source>
        <dbReference type="Proteomes" id="UP000007239"/>
    </source>
</evidence>
<evidence type="ECO:0000313" key="1">
    <source>
        <dbReference type="EMBL" id="AEF17718.1"/>
    </source>
</evidence>
<proteinExistence type="predicted"/>
<dbReference type="Proteomes" id="UP000007239">
    <property type="component" value="Chromosome"/>
</dbReference>
<protein>
    <recommendedName>
        <fullName evidence="3">N-acetyltransferase domain-containing protein</fullName>
    </recommendedName>
</protein>
<dbReference type="STRING" id="858215.Thexy_1690"/>
<evidence type="ECO:0008006" key="3">
    <source>
        <dbReference type="Google" id="ProtNLM"/>
    </source>
</evidence>
<dbReference type="HOGENOM" id="CLU_1626287_0_0_9"/>
<sequence length="156" mass="18241">MKAEKIFLRDVEKRDKKSFSIWLKDVDVVKFLIDMFKVSRKSENVLNIPFGKNRKIFILQTNEGENIGFCGLYNINWQLKRCSMYVYIDDCENVSDDVISDAMNSIVKSIDLLKKFRILEVHAKADILKKYIEKMNDGKKCDNEFVFEIGLNGKIV</sequence>
<dbReference type="eggNOG" id="COG1670">
    <property type="taxonomic scope" value="Bacteria"/>
</dbReference>
<dbReference type="RefSeq" id="WP_013788453.1">
    <property type="nucleotide sequence ID" value="NC_015555.1"/>
</dbReference>
<dbReference type="AlphaFoldDB" id="F6BI44"/>
<accession>F6BI44</accession>
<reference evidence="1" key="1">
    <citation type="submission" date="2011-05" db="EMBL/GenBank/DDBJ databases">
        <title>Complete sequence of Thermoanaerobacterium xylanolyticum LX-11.</title>
        <authorList>
            <consortium name="US DOE Joint Genome Institute"/>
            <person name="Lucas S."/>
            <person name="Han J."/>
            <person name="Lapidus A."/>
            <person name="Cheng J.-F."/>
            <person name="Goodwin L."/>
            <person name="Pitluck S."/>
            <person name="Peters L."/>
            <person name="Mikhailova N."/>
            <person name="Lu M."/>
            <person name="Han C."/>
            <person name="Tapia R."/>
            <person name="Land M."/>
            <person name="Hauser L."/>
            <person name="Kyrpides N."/>
            <person name="Ivanova N."/>
            <person name="Pagani I."/>
            <person name="Hemme C."/>
            <person name="Woyke T."/>
        </authorList>
    </citation>
    <scope>NUCLEOTIDE SEQUENCE</scope>
    <source>
        <strain evidence="1">LX-11</strain>
    </source>
</reference>
<dbReference type="Gene3D" id="3.40.630.30">
    <property type="match status" value="1"/>
</dbReference>
<organism evidence="1 2">
    <name type="scientific">Thermoanaerobacterium xylanolyticum (strain ATCC 49914 / DSM 7097 / LX-11)</name>
    <dbReference type="NCBI Taxonomy" id="858215"/>
    <lineage>
        <taxon>Bacteria</taxon>
        <taxon>Bacillati</taxon>
        <taxon>Bacillota</taxon>
        <taxon>Clostridia</taxon>
        <taxon>Thermoanaerobacterales</taxon>
        <taxon>Thermoanaerobacteraceae</taxon>
        <taxon>Thermoanaerobacterium</taxon>
    </lineage>
</organism>
<keyword evidence="2" id="KW-1185">Reference proteome</keyword>
<name>F6BI44_THEXL</name>
<dbReference type="EMBL" id="CP002739">
    <property type="protein sequence ID" value="AEF17718.1"/>
    <property type="molecule type" value="Genomic_DNA"/>
</dbReference>